<organism evidence="2 3">
    <name type="scientific">Candidatus Marsarchaeota G1 archaeon OSP_D</name>
    <dbReference type="NCBI Taxonomy" id="1978155"/>
    <lineage>
        <taxon>Archaea</taxon>
        <taxon>Candidatus Marsarchaeota</taxon>
        <taxon>Candidatus Marsarchaeota group 1</taxon>
    </lineage>
</organism>
<protein>
    <submittedName>
        <fullName evidence="2">Uncharacterized protein</fullName>
    </submittedName>
</protein>
<feature type="transmembrane region" description="Helical" evidence="1">
    <location>
        <begin position="155"/>
        <end position="173"/>
    </location>
</feature>
<dbReference type="Proteomes" id="UP000240880">
    <property type="component" value="Unassembled WGS sequence"/>
</dbReference>
<keyword evidence="1" id="KW-0472">Membrane</keyword>
<name>A0A2R6ACR8_9ARCH</name>
<evidence type="ECO:0000313" key="3">
    <source>
        <dbReference type="Proteomes" id="UP000240880"/>
    </source>
</evidence>
<keyword evidence="1" id="KW-0812">Transmembrane</keyword>
<dbReference type="AlphaFoldDB" id="A0A2R6ACR8"/>
<keyword evidence="1" id="KW-1133">Transmembrane helix</keyword>
<proteinExistence type="predicted"/>
<feature type="transmembrane region" description="Helical" evidence="1">
    <location>
        <begin position="119"/>
        <end position="143"/>
    </location>
</feature>
<evidence type="ECO:0000256" key="1">
    <source>
        <dbReference type="SAM" id="Phobius"/>
    </source>
</evidence>
<feature type="transmembrane region" description="Helical" evidence="1">
    <location>
        <begin position="40"/>
        <end position="67"/>
    </location>
</feature>
<sequence length="205" mass="23268">MDLVLFKIEIAVESLSAIMAFVIWYYAYRAYRFLSSVSLLFLSASFLLLAIGLISQAAYTYLAMPLIARYRSIFFGEGYLLYSVLSLAAFLILAFAYSINERPATLAPAFSPFKNFITLRALFSYVIQVASTILLVFVVAKIFSEYMTKKSSYSFYVGMGFTFMVVQQFVRLVDIDSDVFYIISSIIQLVGFAFILFAVWRVSSK</sequence>
<feature type="transmembrane region" description="Helical" evidence="1">
    <location>
        <begin position="79"/>
        <end position="99"/>
    </location>
</feature>
<comment type="caution">
    <text evidence="2">The sequence shown here is derived from an EMBL/GenBank/DDBJ whole genome shotgun (WGS) entry which is preliminary data.</text>
</comment>
<dbReference type="EMBL" id="NEXC01000006">
    <property type="protein sequence ID" value="PSN84200.1"/>
    <property type="molecule type" value="Genomic_DNA"/>
</dbReference>
<feature type="transmembrane region" description="Helical" evidence="1">
    <location>
        <begin position="12"/>
        <end position="28"/>
    </location>
</feature>
<gene>
    <name evidence="2" type="ORF">B9Q01_01855</name>
</gene>
<feature type="transmembrane region" description="Helical" evidence="1">
    <location>
        <begin position="179"/>
        <end position="200"/>
    </location>
</feature>
<reference evidence="2 3" key="1">
    <citation type="submission" date="2017-04" db="EMBL/GenBank/DDBJ databases">
        <title>Novel microbial lineages endemic to geothermal iron-oxide mats fill important gaps in the evolutionary history of Archaea.</title>
        <authorList>
            <person name="Jay Z.J."/>
            <person name="Beam J.P."/>
            <person name="Dlakic M."/>
            <person name="Rusch D.B."/>
            <person name="Kozubal M.A."/>
            <person name="Inskeep W.P."/>
        </authorList>
    </citation>
    <scope>NUCLEOTIDE SEQUENCE [LARGE SCALE GENOMIC DNA]</scope>
    <source>
        <strain evidence="2">OSP_D</strain>
    </source>
</reference>
<evidence type="ECO:0000313" key="2">
    <source>
        <dbReference type="EMBL" id="PSN84200.1"/>
    </source>
</evidence>
<accession>A0A2R6ACR8</accession>